<evidence type="ECO:0000313" key="3">
    <source>
        <dbReference type="EMBL" id="RFA11151.1"/>
    </source>
</evidence>
<dbReference type="SUPFAM" id="SSF51735">
    <property type="entry name" value="NAD(P)-binding Rossmann-fold domains"/>
    <property type="match status" value="1"/>
</dbReference>
<evidence type="ECO:0000259" key="2">
    <source>
        <dbReference type="Pfam" id="PF01370"/>
    </source>
</evidence>
<dbReference type="Proteomes" id="UP000256486">
    <property type="component" value="Unassembled WGS sequence"/>
</dbReference>
<organism evidence="3 4">
    <name type="scientific">Subtercola boreus</name>
    <dbReference type="NCBI Taxonomy" id="120213"/>
    <lineage>
        <taxon>Bacteria</taxon>
        <taxon>Bacillati</taxon>
        <taxon>Actinomycetota</taxon>
        <taxon>Actinomycetes</taxon>
        <taxon>Micrococcales</taxon>
        <taxon>Microbacteriaceae</taxon>
        <taxon>Subtercola</taxon>
    </lineage>
</organism>
<dbReference type="AlphaFoldDB" id="A0A3E0VN58"/>
<reference evidence="3 4" key="1">
    <citation type="submission" date="2017-04" db="EMBL/GenBank/DDBJ databases">
        <title>Comparative genome analysis of Subtercola boreus.</title>
        <authorList>
            <person name="Cho Y.-J."/>
            <person name="Cho A."/>
            <person name="Kim O.-S."/>
            <person name="Lee J.-I."/>
        </authorList>
    </citation>
    <scope>NUCLEOTIDE SEQUENCE [LARGE SCALE GENOMIC DNA]</scope>
    <source>
        <strain evidence="3 4">K300</strain>
    </source>
</reference>
<evidence type="ECO:0000256" key="1">
    <source>
        <dbReference type="SAM" id="MobiDB-lite"/>
    </source>
</evidence>
<proteinExistence type="predicted"/>
<gene>
    <name evidence="3" type="ORF">B7R54_07520</name>
</gene>
<evidence type="ECO:0000313" key="4">
    <source>
        <dbReference type="Proteomes" id="UP000256486"/>
    </source>
</evidence>
<dbReference type="Gene3D" id="3.40.50.720">
    <property type="entry name" value="NAD(P)-binding Rossmann-like Domain"/>
    <property type="match status" value="1"/>
</dbReference>
<keyword evidence="4" id="KW-1185">Reference proteome</keyword>
<dbReference type="PANTHER" id="PTHR48079:SF6">
    <property type="entry name" value="NAD(P)-BINDING DOMAIN-CONTAINING PROTEIN-RELATED"/>
    <property type="match status" value="1"/>
</dbReference>
<dbReference type="InterPro" id="IPR036291">
    <property type="entry name" value="NAD(P)-bd_dom_sf"/>
</dbReference>
<feature type="region of interest" description="Disordered" evidence="1">
    <location>
        <begin position="298"/>
        <end position="321"/>
    </location>
</feature>
<dbReference type="InterPro" id="IPR051783">
    <property type="entry name" value="NAD(P)-dependent_oxidoreduct"/>
</dbReference>
<dbReference type="PANTHER" id="PTHR48079">
    <property type="entry name" value="PROTEIN YEEZ"/>
    <property type="match status" value="1"/>
</dbReference>
<name>A0A3E0VN58_9MICO</name>
<feature type="domain" description="NAD-dependent epimerase/dehydratase" evidence="2">
    <location>
        <begin position="73"/>
        <end position="200"/>
    </location>
</feature>
<dbReference type="InterPro" id="IPR001509">
    <property type="entry name" value="Epimerase_deHydtase"/>
</dbReference>
<dbReference type="GO" id="GO:0004029">
    <property type="term" value="F:aldehyde dehydrogenase (NAD+) activity"/>
    <property type="evidence" value="ECO:0007669"/>
    <property type="project" value="TreeGrafter"/>
</dbReference>
<protein>
    <submittedName>
        <fullName evidence="3">Reductase</fullName>
    </submittedName>
</protein>
<sequence>MRRILILGGTGWLGQEIAREAVATRAEVVCLARGISGAVPEGAVLIRADRGIPGAYDQLDGDWDDVIELSHDLELVESALEALAVRARHWTLVSTVSVYARNDEQDADESAELVEPLAGGDYGAAKVAAEGATARWTSDRLLIVRPGLIAGPGDPSDRFGYWPARLARGGNVLAPTTAGRSVQVIDVTDLAHFIVQAGHNQFAGTVNAVGDQHPMESFFTTVADVAGFDGDIHHADDEWLGEHDVKFWAGPRSLPLWLPLSDAAFAGRSNAAFRAAGGVLRSLRDTVSRTLQDEIARGMDRQRRSGLTPHEESDLLAEHDR</sequence>
<accession>A0A3E0VN58</accession>
<dbReference type="Pfam" id="PF01370">
    <property type="entry name" value="Epimerase"/>
    <property type="match status" value="1"/>
</dbReference>
<dbReference type="GO" id="GO:0005737">
    <property type="term" value="C:cytoplasm"/>
    <property type="evidence" value="ECO:0007669"/>
    <property type="project" value="TreeGrafter"/>
</dbReference>
<comment type="caution">
    <text evidence="3">The sequence shown here is derived from an EMBL/GenBank/DDBJ whole genome shotgun (WGS) entry which is preliminary data.</text>
</comment>
<dbReference type="EMBL" id="NBWZ01000001">
    <property type="protein sequence ID" value="RFA11151.1"/>
    <property type="molecule type" value="Genomic_DNA"/>
</dbReference>
<dbReference type="OrthoDB" id="7941246at2"/>